<reference evidence="3" key="1">
    <citation type="submission" date="2022-04" db="EMBL/GenBank/DDBJ databases">
        <title>Evolutionary, genomic, and biogeographic characterization of Chryseobacterium nepalense represented by a plastic-degrading bacterium AC3.</title>
        <authorList>
            <person name="Yin Z."/>
            <person name="Liu X."/>
            <person name="Wang D."/>
            <person name="Xie Z."/>
        </authorList>
    </citation>
    <scope>NUCLEOTIDE SEQUENCE</scope>
    <source>
        <strain evidence="3">AC3</strain>
    </source>
</reference>
<protein>
    <submittedName>
        <fullName evidence="3">Uncharacterized protein</fullName>
    </submittedName>
</protein>
<proteinExistence type="predicted"/>
<feature type="chain" id="PRO_5045346266" evidence="2">
    <location>
        <begin position="23"/>
        <end position="579"/>
    </location>
</feature>
<dbReference type="PROSITE" id="PS51257">
    <property type="entry name" value="PROKAR_LIPOPROTEIN"/>
    <property type="match status" value="1"/>
</dbReference>
<gene>
    <name evidence="3" type="ORF">M0D58_13645</name>
</gene>
<organism evidence="3 4">
    <name type="scientific">Chryseobacterium nepalense</name>
    <dbReference type="NCBI Taxonomy" id="1854498"/>
    <lineage>
        <taxon>Bacteria</taxon>
        <taxon>Pseudomonadati</taxon>
        <taxon>Bacteroidota</taxon>
        <taxon>Flavobacteriia</taxon>
        <taxon>Flavobacteriales</taxon>
        <taxon>Weeksellaceae</taxon>
        <taxon>Chryseobacterium group</taxon>
        <taxon>Chryseobacterium</taxon>
    </lineage>
</organism>
<dbReference type="Proteomes" id="UP000830552">
    <property type="component" value="Chromosome"/>
</dbReference>
<evidence type="ECO:0000256" key="1">
    <source>
        <dbReference type="SAM" id="MobiDB-lite"/>
    </source>
</evidence>
<keyword evidence="2" id="KW-0732">Signal</keyword>
<name>A0ABY4K336_9FLAO</name>
<evidence type="ECO:0000313" key="3">
    <source>
        <dbReference type="EMBL" id="UPQ75087.1"/>
    </source>
</evidence>
<sequence>MMRKKISWLFLLTVFLTLVSCRNEQDILNEISANRNQDIISFSVFQKETQIQKVGEVISPLNTAQKNSQHDDPLSGFLIDTETINRIKANGDISTYAFRIYSLFGNPQDVYNMVYRKRNDGTLHYSIIRIIGNTPYVYYDSEAASIAQKHTHKNAVAKTSSYEDCLASYSVSVWHCKNGCSWDACDKCESCLETLTVCVGSGGGDNSGGFGGPSNGNPSNPPPPVDPITEGGSAAYLTDPSGYVFDPNVPPSTDAGYVRALRAYLFWEQLPGALYRQWANEHVDIYQNIIESYLNNYSIANNTENLNFHNEAVQYFMDHPNATWEEFYNQYLSADSPCKKTKPVIDKVNQVLKSPVGQQKIKQVLENKANDNIEWGVAIGQNTASGEYEATNPASGNVSSVSPPFNQLQNSTAIGSAHSHAGTPGSPSGGDLFSLLERMINSNNTIKFNLVYGVSNGNNETYALIVTDPALAAQFLTDFPRSENYDTLTHSIKEKTKLGKEFEKVKYIFAYNYANSIVSGEYYNKRAIAMAYILDHFNSGISLAKADSNGNLKKLQISLNEITLANGVIDEKLIISKCP</sequence>
<feature type="signal peptide" evidence="2">
    <location>
        <begin position="1"/>
        <end position="22"/>
    </location>
</feature>
<dbReference type="RefSeq" id="WP_248390383.1">
    <property type="nucleotide sequence ID" value="NZ_CP096203.1"/>
</dbReference>
<evidence type="ECO:0000313" key="4">
    <source>
        <dbReference type="Proteomes" id="UP000830552"/>
    </source>
</evidence>
<evidence type="ECO:0000256" key="2">
    <source>
        <dbReference type="SAM" id="SignalP"/>
    </source>
</evidence>
<feature type="region of interest" description="Disordered" evidence="1">
    <location>
        <begin position="209"/>
        <end position="232"/>
    </location>
</feature>
<accession>A0ABY4K336</accession>
<dbReference type="EMBL" id="CP096203">
    <property type="protein sequence ID" value="UPQ75087.1"/>
    <property type="molecule type" value="Genomic_DNA"/>
</dbReference>
<keyword evidence="4" id="KW-1185">Reference proteome</keyword>